<keyword evidence="2" id="KW-1133">Transmembrane helix</keyword>
<evidence type="ECO:0000313" key="3">
    <source>
        <dbReference type="EMBL" id="EMS20207.1"/>
    </source>
</evidence>
<gene>
    <name evidence="3" type="ORF">RHTO_03741</name>
</gene>
<evidence type="ECO:0000256" key="2">
    <source>
        <dbReference type="SAM" id="Phobius"/>
    </source>
</evidence>
<proteinExistence type="predicted"/>
<evidence type="ECO:0000256" key="1">
    <source>
        <dbReference type="SAM" id="MobiDB-lite"/>
    </source>
</evidence>
<feature type="region of interest" description="Disordered" evidence="1">
    <location>
        <begin position="72"/>
        <end position="210"/>
    </location>
</feature>
<name>M7WI91_RHOT1</name>
<reference evidence="3 4" key="1">
    <citation type="journal article" date="2012" name="Nat. Commun.">
        <title>A multi-omic map of the lipid-producing yeast Rhodosporidium toruloides.</title>
        <authorList>
            <person name="Zhu Z."/>
            <person name="Zhang S."/>
            <person name="Liu H."/>
            <person name="Shen H."/>
            <person name="Lin X."/>
            <person name="Yang F."/>
            <person name="Zhou Y.J."/>
            <person name="Jin G."/>
            <person name="Ye M."/>
            <person name="Zou H."/>
            <person name="Zou H."/>
            <person name="Zhao Z.K."/>
        </authorList>
    </citation>
    <scope>NUCLEOTIDE SEQUENCE [LARGE SCALE GENOMIC DNA]</scope>
    <source>
        <strain evidence="3 4">NP11</strain>
    </source>
</reference>
<feature type="compositionally biased region" description="Low complexity" evidence="1">
    <location>
        <begin position="74"/>
        <end position="104"/>
    </location>
</feature>
<dbReference type="AlphaFoldDB" id="M7WI91"/>
<accession>M7WI91</accession>
<evidence type="ECO:0000313" key="4">
    <source>
        <dbReference type="Proteomes" id="UP000016926"/>
    </source>
</evidence>
<organism evidence="3 4">
    <name type="scientific">Rhodotorula toruloides (strain NP11)</name>
    <name type="common">Yeast</name>
    <name type="synonym">Rhodosporidium toruloides</name>
    <dbReference type="NCBI Taxonomy" id="1130832"/>
    <lineage>
        <taxon>Eukaryota</taxon>
        <taxon>Fungi</taxon>
        <taxon>Dikarya</taxon>
        <taxon>Basidiomycota</taxon>
        <taxon>Pucciniomycotina</taxon>
        <taxon>Microbotryomycetes</taxon>
        <taxon>Sporidiobolales</taxon>
        <taxon>Sporidiobolaceae</taxon>
        <taxon>Rhodotorula</taxon>
    </lineage>
</organism>
<dbReference type="HOGENOM" id="CLU_1008846_0_0_1"/>
<keyword evidence="4" id="KW-1185">Reference proteome</keyword>
<dbReference type="Proteomes" id="UP000016926">
    <property type="component" value="Unassembled WGS sequence"/>
</dbReference>
<dbReference type="RefSeq" id="XP_016271326.1">
    <property type="nucleotide sequence ID" value="XM_016417410.1"/>
</dbReference>
<dbReference type="EMBL" id="KB722663">
    <property type="protein sequence ID" value="EMS20207.1"/>
    <property type="molecule type" value="Genomic_DNA"/>
</dbReference>
<keyword evidence="2" id="KW-0812">Transmembrane</keyword>
<dbReference type="GeneID" id="27367754"/>
<feature type="transmembrane region" description="Helical" evidence="2">
    <location>
        <begin position="20"/>
        <end position="41"/>
    </location>
</feature>
<sequence length="276" mass="29101">MHYTVALSPFVLYCQRIGALAEVFVLCGLVLSSPLVLGGYLRAARRFDALSFLHPSSANSFAFLLSKHPPTLHTSTTWSPTPRSPGPATAAPSPSTPRSRGPATVAPSPSTRRSRGPATVAPSPSTRRSRGPATVAPSPSTRRSRGPATVAPSPSTRRSRGPATVAPSPSTRRSRGPATVAPSPSTRRSRGPATVAPSPNPPSTNPSAPLAYPLLLHCRSSSKQELVGGTGTGSRRRKKEGCLRRVSLFAQACIVVHTRFIPSFERLCRACAERTC</sequence>
<keyword evidence="2" id="KW-0472">Membrane</keyword>
<protein>
    <submittedName>
        <fullName evidence="3">Uncharacterized protein</fullName>
    </submittedName>
</protein>